<accession>A0A9P6QVS1</accession>
<proteinExistence type="predicted"/>
<evidence type="ECO:0000313" key="2">
    <source>
        <dbReference type="Proteomes" id="UP000823405"/>
    </source>
</evidence>
<dbReference type="Proteomes" id="UP000823405">
    <property type="component" value="Unassembled WGS sequence"/>
</dbReference>
<reference evidence="1" key="1">
    <citation type="journal article" date="2020" name="Fungal Divers.">
        <title>Resolving the Mortierellaceae phylogeny through synthesis of multi-gene phylogenetics and phylogenomics.</title>
        <authorList>
            <person name="Vandepol N."/>
            <person name="Liber J."/>
            <person name="Desiro A."/>
            <person name="Na H."/>
            <person name="Kennedy M."/>
            <person name="Barry K."/>
            <person name="Grigoriev I.V."/>
            <person name="Miller A.N."/>
            <person name="O'Donnell K."/>
            <person name="Stajich J.E."/>
            <person name="Bonito G."/>
        </authorList>
    </citation>
    <scope>NUCLEOTIDE SEQUENCE</scope>
    <source>
        <strain evidence="1">NVP60</strain>
    </source>
</reference>
<gene>
    <name evidence="1" type="ORF">BGZ97_003374</name>
</gene>
<dbReference type="EMBL" id="JAAAIN010001793">
    <property type="protein sequence ID" value="KAG0300144.1"/>
    <property type="molecule type" value="Genomic_DNA"/>
</dbReference>
<keyword evidence="2" id="KW-1185">Reference proteome</keyword>
<dbReference type="Gene3D" id="3.80.10.10">
    <property type="entry name" value="Ribonuclease Inhibitor"/>
    <property type="match status" value="1"/>
</dbReference>
<protein>
    <submittedName>
        <fullName evidence="1">Uncharacterized protein</fullName>
    </submittedName>
</protein>
<name>A0A9P6QVS1_9FUNG</name>
<sequence length="760" mass="85283">MSSPCEHFFAILELVDLLTSYLSQKDISNLSRASKRTHSTCLPSLYRTLQAFGSYKPTIFSSIPGLHALARNIHYVRILELETDELAYYYNCALTSEELHAHTAEMSSARLTWLPLPNISTYQVVALPLMNSLSELTLRLGLSKNCSYTLPSAKYPSATLAQLCWLISINPGLTALELYSVPVNDLRAGRHLARVIAGLSKMRRLELGIIYNDDDHFRLESLLLFSCQSSIQKLSLALSPGEKNDASHHQSNLWQEEGEGVVTVVPRREESLAKLEVLKAHVLRSWHSLADIYSVFSHCPNIKKLEVTMARDLDADIIGRMIAQECPKIVSLNYGDVQSTVHDPLPFKVLDLLPAQQITEFIYGGLFSNVIAPEANMSLQRHSTTLRRIVVQGDGIHGSISVSHILSECSNLEILHIIFSSSAGHYVTLTNVVEAAPWRCTKLRELVLSISGCEVPVTLQFARLETLYKQIGKLTSLQTLRLRMVVLNRQGRVDAKVQDNPMSFPAMLSVGDPFGGRPGYIRHLCGLSKLETLEGSVRVDTVDTKLTVDWPEATWMNEHWPLLKRAEFFSRQPIEIVSTTQFSIKHYIALENVLQDSRNCTKLRRLAIAISGYEVPVEPGVQPYYDRPTPIVLSEAETEHFAELENLYRRIGALTNLLSLGLHMVKLNEQRQTVNLYFSPPISFPAMLNLSNAETGRPGFLHIFAGLTMLKTLRGSARANTEETRVTMGWTDATWMDENWPCLTRAELFAWNTGVNVPFL</sequence>
<dbReference type="AlphaFoldDB" id="A0A9P6QVS1"/>
<dbReference type="InterPro" id="IPR032675">
    <property type="entry name" value="LRR_dom_sf"/>
</dbReference>
<dbReference type="OrthoDB" id="2359770at2759"/>
<dbReference type="SUPFAM" id="SSF52047">
    <property type="entry name" value="RNI-like"/>
    <property type="match status" value="2"/>
</dbReference>
<evidence type="ECO:0000313" key="1">
    <source>
        <dbReference type="EMBL" id="KAG0300144.1"/>
    </source>
</evidence>
<organism evidence="1 2">
    <name type="scientific">Linnemannia gamsii</name>
    <dbReference type="NCBI Taxonomy" id="64522"/>
    <lineage>
        <taxon>Eukaryota</taxon>
        <taxon>Fungi</taxon>
        <taxon>Fungi incertae sedis</taxon>
        <taxon>Mucoromycota</taxon>
        <taxon>Mortierellomycotina</taxon>
        <taxon>Mortierellomycetes</taxon>
        <taxon>Mortierellales</taxon>
        <taxon>Mortierellaceae</taxon>
        <taxon>Linnemannia</taxon>
    </lineage>
</organism>
<comment type="caution">
    <text evidence="1">The sequence shown here is derived from an EMBL/GenBank/DDBJ whole genome shotgun (WGS) entry which is preliminary data.</text>
</comment>